<feature type="domain" description="VOC" evidence="1">
    <location>
        <begin position="3"/>
        <end position="117"/>
    </location>
</feature>
<dbReference type="InterPro" id="IPR041581">
    <property type="entry name" value="Glyoxalase_6"/>
</dbReference>
<dbReference type="CDD" id="cd06587">
    <property type="entry name" value="VOC"/>
    <property type="match status" value="1"/>
</dbReference>
<proteinExistence type="predicted"/>
<gene>
    <name evidence="2" type="ORF">D3226_05195</name>
</gene>
<dbReference type="SUPFAM" id="SSF54593">
    <property type="entry name" value="Glyoxalase/Bleomycin resistance protein/Dihydroxybiphenyl dioxygenase"/>
    <property type="match status" value="1"/>
</dbReference>
<evidence type="ECO:0000259" key="1">
    <source>
        <dbReference type="PROSITE" id="PS51819"/>
    </source>
</evidence>
<evidence type="ECO:0000313" key="2">
    <source>
        <dbReference type="EMBL" id="MBL3689357.1"/>
    </source>
</evidence>
<reference evidence="2 3" key="1">
    <citation type="submission" date="2018-09" db="EMBL/GenBank/DDBJ databases">
        <title>Comparative genomics of Leucobacter spp.</title>
        <authorList>
            <person name="Reis A.C."/>
            <person name="Kolvenbach B.A."/>
            <person name="Corvini P.F.X."/>
            <person name="Nunes O.C."/>
        </authorList>
    </citation>
    <scope>NUCLEOTIDE SEQUENCE [LARGE SCALE GENOMIC DNA]</scope>
    <source>
        <strain evidence="2 3">L-1</strain>
    </source>
</reference>
<dbReference type="PANTHER" id="PTHR35908:SF1">
    <property type="entry name" value="CONSERVED PROTEIN"/>
    <property type="match status" value="1"/>
</dbReference>
<protein>
    <submittedName>
        <fullName evidence="2">VOC family protein</fullName>
    </submittedName>
</protein>
<keyword evidence="3" id="KW-1185">Reference proteome</keyword>
<accession>A0ABS1SQJ6</accession>
<sequence length="119" mass="13183">MIELGMITLDTVNPRTLSAWWAERLGGEVVYDAEGWFSMVRVPGVPVTLGFQKVADPTPGKNRMHLDLNRSADVDREAVVAEWTAAGARHLGLRGEQDFSWDVFADPDGNEFCIGDPHE</sequence>
<dbReference type="PROSITE" id="PS51819">
    <property type="entry name" value="VOC"/>
    <property type="match status" value="1"/>
</dbReference>
<dbReference type="Gene3D" id="3.10.180.10">
    <property type="entry name" value="2,3-Dihydroxybiphenyl 1,2-Dioxygenase, domain 1"/>
    <property type="match status" value="1"/>
</dbReference>
<dbReference type="RefSeq" id="WP_202381294.1">
    <property type="nucleotide sequence ID" value="NZ_BAAAMA010000004.1"/>
</dbReference>
<evidence type="ECO:0000313" key="3">
    <source>
        <dbReference type="Proteomes" id="UP001646141"/>
    </source>
</evidence>
<comment type="caution">
    <text evidence="2">The sequence shown here is derived from an EMBL/GenBank/DDBJ whole genome shotgun (WGS) entry which is preliminary data.</text>
</comment>
<dbReference type="Pfam" id="PF18029">
    <property type="entry name" value="Glyoxalase_6"/>
    <property type="match status" value="1"/>
</dbReference>
<dbReference type="InterPro" id="IPR037523">
    <property type="entry name" value="VOC_core"/>
</dbReference>
<dbReference type="EMBL" id="QYAD01000001">
    <property type="protein sequence ID" value="MBL3689357.1"/>
    <property type="molecule type" value="Genomic_DNA"/>
</dbReference>
<dbReference type="PANTHER" id="PTHR35908">
    <property type="entry name" value="HYPOTHETICAL FUSION PROTEIN"/>
    <property type="match status" value="1"/>
</dbReference>
<dbReference type="Proteomes" id="UP001646141">
    <property type="component" value="Unassembled WGS sequence"/>
</dbReference>
<organism evidence="2 3">
    <name type="scientific">Leucobacter chromiireducens subsp. chromiireducens</name>
    <dbReference type="NCBI Taxonomy" id="660067"/>
    <lineage>
        <taxon>Bacteria</taxon>
        <taxon>Bacillati</taxon>
        <taxon>Actinomycetota</taxon>
        <taxon>Actinomycetes</taxon>
        <taxon>Micrococcales</taxon>
        <taxon>Microbacteriaceae</taxon>
        <taxon>Leucobacter</taxon>
    </lineage>
</organism>
<name>A0ABS1SQJ6_9MICO</name>
<dbReference type="InterPro" id="IPR029068">
    <property type="entry name" value="Glyas_Bleomycin-R_OHBP_Dase"/>
</dbReference>